<accession>A0A1G2CPQ6</accession>
<comment type="caution">
    <text evidence="2">The sequence shown here is derived from an EMBL/GenBank/DDBJ whole genome shotgun (WGS) entry which is preliminary data.</text>
</comment>
<evidence type="ECO:0000259" key="1">
    <source>
        <dbReference type="Pfam" id="PF01636"/>
    </source>
</evidence>
<proteinExistence type="predicted"/>
<dbReference type="AlphaFoldDB" id="A0A1G2CPQ6"/>
<dbReference type="Proteomes" id="UP000178348">
    <property type="component" value="Unassembled WGS sequence"/>
</dbReference>
<gene>
    <name evidence="2" type="ORF">A2946_04085</name>
</gene>
<organism evidence="2 3">
    <name type="scientific">Candidatus Liptonbacteria bacterium RIFCSPLOWO2_01_FULL_53_13</name>
    <dbReference type="NCBI Taxonomy" id="1798651"/>
    <lineage>
        <taxon>Bacteria</taxon>
        <taxon>Candidatus Liptoniibacteriota</taxon>
    </lineage>
</organism>
<dbReference type="Gene3D" id="3.90.1200.10">
    <property type="match status" value="1"/>
</dbReference>
<evidence type="ECO:0000313" key="2">
    <source>
        <dbReference type="EMBL" id="OGZ02730.1"/>
    </source>
</evidence>
<dbReference type="SUPFAM" id="SSF56112">
    <property type="entry name" value="Protein kinase-like (PK-like)"/>
    <property type="match status" value="1"/>
</dbReference>
<reference evidence="2 3" key="1">
    <citation type="journal article" date="2016" name="Nat. Commun.">
        <title>Thousands of microbial genomes shed light on interconnected biogeochemical processes in an aquifer system.</title>
        <authorList>
            <person name="Anantharaman K."/>
            <person name="Brown C.T."/>
            <person name="Hug L.A."/>
            <person name="Sharon I."/>
            <person name="Castelle C.J."/>
            <person name="Probst A.J."/>
            <person name="Thomas B.C."/>
            <person name="Singh A."/>
            <person name="Wilkins M.J."/>
            <person name="Karaoz U."/>
            <person name="Brodie E.L."/>
            <person name="Williams K.H."/>
            <person name="Hubbard S.S."/>
            <person name="Banfield J.F."/>
        </authorList>
    </citation>
    <scope>NUCLEOTIDE SEQUENCE [LARGE SCALE GENOMIC DNA]</scope>
</reference>
<evidence type="ECO:0000313" key="3">
    <source>
        <dbReference type="Proteomes" id="UP000178348"/>
    </source>
</evidence>
<dbReference type="InterPro" id="IPR011009">
    <property type="entry name" value="Kinase-like_dom_sf"/>
</dbReference>
<protein>
    <recommendedName>
        <fullName evidence="1">Aminoglycoside phosphotransferase domain-containing protein</fullName>
    </recommendedName>
</protein>
<dbReference type="Pfam" id="PF01636">
    <property type="entry name" value="APH"/>
    <property type="match status" value="1"/>
</dbReference>
<name>A0A1G2CPQ6_9BACT</name>
<dbReference type="InterPro" id="IPR002575">
    <property type="entry name" value="Aminoglycoside_PTrfase"/>
</dbReference>
<dbReference type="EMBL" id="MHLB01000002">
    <property type="protein sequence ID" value="OGZ02730.1"/>
    <property type="molecule type" value="Genomic_DNA"/>
</dbReference>
<feature type="domain" description="Aminoglycoside phosphotransferase" evidence="1">
    <location>
        <begin position="107"/>
        <end position="153"/>
    </location>
</feature>
<sequence>MKNESSESLLAGGRTATEVVRIGNTVRRSVRPNSEFKHALLKLLEEKGFAHAPRFLGIDEKGREILTFMEGEVHHGEMSWTDDQLVKVVQMLKGFHDATAGSGLAKGKEVVCHNDIAPWNTILENDVPTAFIDFDDIAPGNRADDLAYLLWTFLELGSDVPPGVQAEKIRKLSEVYGFTDKHELIDAILEQQEKILAKREELAKNAPDQEAREFSASRLDIIRSEIEWVKENRSALEAVF</sequence>